<dbReference type="HOGENOM" id="CLU_627971_0_0_7"/>
<evidence type="ECO:0000313" key="10">
    <source>
        <dbReference type="Proteomes" id="UP000001935"/>
    </source>
</evidence>
<dbReference type="STRING" id="290397.Adeh_3064"/>
<keyword evidence="5" id="KW-0249">Electron transport</keyword>
<evidence type="ECO:0000313" key="9">
    <source>
        <dbReference type="EMBL" id="ABC82833.1"/>
    </source>
</evidence>
<dbReference type="AlphaFoldDB" id="Q2IE27"/>
<dbReference type="PANTHER" id="PTHR30333:SF1">
    <property type="entry name" value="CYTOCHROME C-TYPE PROTEIN NAPC"/>
    <property type="match status" value="1"/>
</dbReference>
<dbReference type="SUPFAM" id="SSF48695">
    <property type="entry name" value="Multiheme cytochromes"/>
    <property type="match status" value="1"/>
</dbReference>
<dbReference type="GO" id="GO:0009055">
    <property type="term" value="F:electron transfer activity"/>
    <property type="evidence" value="ECO:0007669"/>
    <property type="project" value="TreeGrafter"/>
</dbReference>
<evidence type="ECO:0000256" key="6">
    <source>
        <dbReference type="ARBA" id="ARBA00023004"/>
    </source>
</evidence>
<dbReference type="InterPro" id="IPR051174">
    <property type="entry name" value="Cytochrome_c-type_ET"/>
</dbReference>
<comment type="subcellular location">
    <subcellularLocation>
        <location evidence="1">Membrane</location>
    </subcellularLocation>
</comment>
<keyword evidence="8" id="KW-0732">Signal</keyword>
<dbReference type="EMBL" id="CP000251">
    <property type="protein sequence ID" value="ABC82833.1"/>
    <property type="molecule type" value="Genomic_DNA"/>
</dbReference>
<keyword evidence="2" id="KW-0813">Transport</keyword>
<evidence type="ECO:0000256" key="5">
    <source>
        <dbReference type="ARBA" id="ARBA00022982"/>
    </source>
</evidence>
<evidence type="ECO:0000256" key="1">
    <source>
        <dbReference type="ARBA" id="ARBA00004370"/>
    </source>
</evidence>
<feature type="signal peptide" evidence="8">
    <location>
        <begin position="1"/>
        <end position="31"/>
    </location>
</feature>
<gene>
    <name evidence="9" type="ordered locus">Adeh_3064</name>
</gene>
<organism evidence="9 10">
    <name type="scientific">Anaeromyxobacter dehalogenans (strain 2CP-C)</name>
    <dbReference type="NCBI Taxonomy" id="290397"/>
    <lineage>
        <taxon>Bacteria</taxon>
        <taxon>Pseudomonadati</taxon>
        <taxon>Myxococcota</taxon>
        <taxon>Myxococcia</taxon>
        <taxon>Myxococcales</taxon>
        <taxon>Cystobacterineae</taxon>
        <taxon>Anaeromyxobacteraceae</taxon>
        <taxon>Anaeromyxobacter</taxon>
    </lineage>
</organism>
<name>Q2IE27_ANADE</name>
<evidence type="ECO:0000256" key="3">
    <source>
        <dbReference type="ARBA" id="ARBA00022617"/>
    </source>
</evidence>
<dbReference type="CDD" id="cd21555">
    <property type="entry name" value="OmcS-like"/>
    <property type="match status" value="1"/>
</dbReference>
<dbReference type="GO" id="GO:0016020">
    <property type="term" value="C:membrane"/>
    <property type="evidence" value="ECO:0007669"/>
    <property type="project" value="UniProtKB-SubCell"/>
</dbReference>
<protein>
    <submittedName>
        <fullName evidence="9">Cytochrome c family protein</fullName>
    </submittedName>
</protein>
<sequence length="430" mass="44155">MSASRRVPGVRRLAAAAAAAVALLAAAPALAFHSGGAARCEGCHTMHGSAAKTSGSGLVQGADASSTCLICHAGVSSAPHSVLSLSVQPGAAPLNMTPGGDFAWLTKSWSWAGTAGLETSPGDAHGHNVVAADYGRFADPRHPTAPGGSYPSNQLSCVSCHDPHGKYRVREGGVVATGGAPVVASGSYGDRSAYVTPSQTTAIGTYRMLAGVGYQPRTLAGVNAFSADPPVALAPSAYNQGERIADVRVAYGSGMSEWCGNCHGAIHTPANPTRPGEFMHPSGSTAKLGMLSNVYNAYVKTGDLGGSYVLAYTSLVPYEEGTADRATLAASTSSDGMVRTGPVRGQENVMCLSCHRAHASGWDASLRWNVKSEYVVASGQWPGIDAIGEAGRAPVAQGRTRAETRGAMYDREPTAFASFQTSLCNKCHAK</sequence>
<keyword evidence="6" id="KW-0408">Iron</keyword>
<evidence type="ECO:0000256" key="2">
    <source>
        <dbReference type="ARBA" id="ARBA00022448"/>
    </source>
</evidence>
<dbReference type="eggNOG" id="ENOG5033TG0">
    <property type="taxonomic scope" value="Bacteria"/>
</dbReference>
<dbReference type="InterPro" id="IPR036280">
    <property type="entry name" value="Multihaem_cyt_sf"/>
</dbReference>
<evidence type="ECO:0000256" key="8">
    <source>
        <dbReference type="SAM" id="SignalP"/>
    </source>
</evidence>
<dbReference type="PANTHER" id="PTHR30333">
    <property type="entry name" value="CYTOCHROME C-TYPE PROTEIN"/>
    <property type="match status" value="1"/>
</dbReference>
<dbReference type="KEGG" id="ade:Adeh_3064"/>
<evidence type="ECO:0000256" key="4">
    <source>
        <dbReference type="ARBA" id="ARBA00022723"/>
    </source>
</evidence>
<keyword evidence="7" id="KW-0472">Membrane</keyword>
<evidence type="ECO:0000256" key="7">
    <source>
        <dbReference type="ARBA" id="ARBA00023136"/>
    </source>
</evidence>
<accession>Q2IE27</accession>
<reference evidence="9" key="1">
    <citation type="submission" date="2006-01" db="EMBL/GenBank/DDBJ databases">
        <title>Complete sequence of Anaeromyxobacter dehalogenans 2CP-C.</title>
        <authorList>
            <consortium name="US DOE Joint Genome Institute"/>
            <person name="Copeland A."/>
            <person name="Lucas S."/>
            <person name="Lapidus A."/>
            <person name="Barry K."/>
            <person name="Detter J.C."/>
            <person name="Glavina T."/>
            <person name="Hammon N."/>
            <person name="Israni S."/>
            <person name="Pitluck S."/>
            <person name="Brettin T."/>
            <person name="Bruce D."/>
            <person name="Han C."/>
            <person name="Tapia R."/>
            <person name="Gilna P."/>
            <person name="Kiss H."/>
            <person name="Schmutz J."/>
            <person name="Larimer F."/>
            <person name="Land M."/>
            <person name="Kyrpides N."/>
            <person name="Anderson I."/>
            <person name="Sanford R.A."/>
            <person name="Ritalahti K.M."/>
            <person name="Thomas H.S."/>
            <person name="Kirby J.R."/>
            <person name="Zhulin I.B."/>
            <person name="Loeffler F.E."/>
            <person name="Richardson P."/>
        </authorList>
    </citation>
    <scope>NUCLEOTIDE SEQUENCE</scope>
    <source>
        <strain evidence="9">2CP-C</strain>
    </source>
</reference>
<keyword evidence="4" id="KW-0479">Metal-binding</keyword>
<dbReference type="GO" id="GO:0046872">
    <property type="term" value="F:metal ion binding"/>
    <property type="evidence" value="ECO:0007669"/>
    <property type="project" value="UniProtKB-KW"/>
</dbReference>
<feature type="chain" id="PRO_5004209944" evidence="8">
    <location>
        <begin position="32"/>
        <end position="430"/>
    </location>
</feature>
<keyword evidence="3" id="KW-0349">Heme</keyword>
<dbReference type="GO" id="GO:0009061">
    <property type="term" value="P:anaerobic respiration"/>
    <property type="evidence" value="ECO:0007669"/>
    <property type="project" value="TreeGrafter"/>
</dbReference>
<dbReference type="OrthoDB" id="9771829at2"/>
<proteinExistence type="predicted"/>
<dbReference type="Proteomes" id="UP000001935">
    <property type="component" value="Chromosome"/>
</dbReference>